<evidence type="ECO:0000313" key="2">
    <source>
        <dbReference type="Proteomes" id="UP000609172"/>
    </source>
</evidence>
<dbReference type="Proteomes" id="UP000609172">
    <property type="component" value="Unassembled WGS sequence"/>
</dbReference>
<proteinExistence type="predicted"/>
<sequence>MAKVVSELAFKGTLDDITFYQTEHGNIARMKGNTGVTKEEFKNNPIFDRIRQQGAALGFCTLKSKVFKGLVQPFYSKAHASSLFGRCNQLLLAILREGIPQEDLNQQFYEGLQTDTAKRFLLGFEGNQCCPLPAVFTPPLSFDWERKQLSIQEISPLTMIIWPEKATQVEVQIAIANWHGLTNNRETLYSNVILITKSETEAQLTFDLDDLEEHDLWLAYIHFRFSYTQYNKVKYLDKVHNSATLIGVK</sequence>
<gene>
    <name evidence="1" type="ORF">I5M07_15630</name>
</gene>
<dbReference type="AlphaFoldDB" id="A0A934PQJ3"/>
<dbReference type="EMBL" id="JAEHFV010000010">
    <property type="protein sequence ID" value="MBK0371258.1"/>
    <property type="molecule type" value="Genomic_DNA"/>
</dbReference>
<keyword evidence="2" id="KW-1185">Reference proteome</keyword>
<dbReference type="RefSeq" id="WP_200107384.1">
    <property type="nucleotide sequence ID" value="NZ_JAEHFV010000010.1"/>
</dbReference>
<evidence type="ECO:0000313" key="1">
    <source>
        <dbReference type="EMBL" id="MBK0371258.1"/>
    </source>
</evidence>
<organism evidence="1 2">
    <name type="scientific">Flavobacterium agrisoli</name>
    <dbReference type="NCBI Taxonomy" id="2793066"/>
    <lineage>
        <taxon>Bacteria</taxon>
        <taxon>Pseudomonadati</taxon>
        <taxon>Bacteroidota</taxon>
        <taxon>Flavobacteriia</taxon>
        <taxon>Flavobacteriales</taxon>
        <taxon>Flavobacteriaceae</taxon>
        <taxon>Flavobacterium</taxon>
    </lineage>
</organism>
<protein>
    <submittedName>
        <fullName evidence="1">Uncharacterized protein</fullName>
    </submittedName>
</protein>
<comment type="caution">
    <text evidence="1">The sequence shown here is derived from an EMBL/GenBank/DDBJ whole genome shotgun (WGS) entry which is preliminary data.</text>
</comment>
<accession>A0A934PQJ3</accession>
<name>A0A934PQJ3_9FLAO</name>
<reference evidence="1" key="1">
    <citation type="submission" date="2020-12" db="EMBL/GenBank/DDBJ databases">
        <title>Bacterial novel species Flavobacterium sp. SE-1-e isolated from soil.</title>
        <authorList>
            <person name="Jung H.-Y."/>
        </authorList>
    </citation>
    <scope>NUCLEOTIDE SEQUENCE</scope>
    <source>
        <strain evidence="1">SE-1-e</strain>
    </source>
</reference>